<keyword evidence="3" id="KW-1185">Reference proteome</keyword>
<feature type="signal peptide" evidence="1">
    <location>
        <begin position="1"/>
        <end position="20"/>
    </location>
</feature>
<name>A0A9P4TQH2_9PLEO</name>
<keyword evidence="1" id="KW-0732">Signal</keyword>
<feature type="chain" id="PRO_5040198864" description="Secreted protein" evidence="1">
    <location>
        <begin position="21"/>
        <end position="79"/>
    </location>
</feature>
<dbReference type="Proteomes" id="UP000800093">
    <property type="component" value="Unassembled WGS sequence"/>
</dbReference>
<evidence type="ECO:0000313" key="3">
    <source>
        <dbReference type="Proteomes" id="UP000800093"/>
    </source>
</evidence>
<organism evidence="2 3">
    <name type="scientific">Lojkania enalia</name>
    <dbReference type="NCBI Taxonomy" id="147567"/>
    <lineage>
        <taxon>Eukaryota</taxon>
        <taxon>Fungi</taxon>
        <taxon>Dikarya</taxon>
        <taxon>Ascomycota</taxon>
        <taxon>Pezizomycotina</taxon>
        <taxon>Dothideomycetes</taxon>
        <taxon>Pleosporomycetidae</taxon>
        <taxon>Pleosporales</taxon>
        <taxon>Pleosporales incertae sedis</taxon>
        <taxon>Lojkania</taxon>
    </lineage>
</organism>
<protein>
    <recommendedName>
        <fullName evidence="4">Secreted protein</fullName>
    </recommendedName>
</protein>
<evidence type="ECO:0008006" key="4">
    <source>
        <dbReference type="Google" id="ProtNLM"/>
    </source>
</evidence>
<proteinExistence type="predicted"/>
<evidence type="ECO:0000256" key="1">
    <source>
        <dbReference type="SAM" id="SignalP"/>
    </source>
</evidence>
<evidence type="ECO:0000313" key="2">
    <source>
        <dbReference type="EMBL" id="KAF2269514.1"/>
    </source>
</evidence>
<dbReference type="EMBL" id="ML986582">
    <property type="protein sequence ID" value="KAF2269514.1"/>
    <property type="molecule type" value="Genomic_DNA"/>
</dbReference>
<reference evidence="3" key="1">
    <citation type="journal article" date="2020" name="Stud. Mycol.">
        <title>101 Dothideomycetes genomes: A test case for predicting lifestyles and emergence of pathogens.</title>
        <authorList>
            <person name="Haridas S."/>
            <person name="Albert R."/>
            <person name="Binder M."/>
            <person name="Bloem J."/>
            <person name="LaButti K."/>
            <person name="Salamov A."/>
            <person name="Andreopoulos B."/>
            <person name="Baker S."/>
            <person name="Barry K."/>
            <person name="Bills G."/>
            <person name="Bluhm B."/>
            <person name="Cannon C."/>
            <person name="Castanera R."/>
            <person name="Culley D."/>
            <person name="Daum C."/>
            <person name="Ezra D."/>
            <person name="Gonzalez J."/>
            <person name="Henrissat B."/>
            <person name="Kuo A."/>
            <person name="Liang C."/>
            <person name="Lipzen A."/>
            <person name="Lutzoni F."/>
            <person name="Magnuson J."/>
            <person name="Mondo S."/>
            <person name="Nolan M."/>
            <person name="Ohm R."/>
            <person name="Pangilinan J."/>
            <person name="Park H.-J."/>
            <person name="Ramirez L."/>
            <person name="Alfaro M."/>
            <person name="Sun H."/>
            <person name="Tritt A."/>
            <person name="Yoshinaga Y."/>
            <person name="Zwiers L.-H."/>
            <person name="Turgeon B."/>
            <person name="Goodwin S."/>
            <person name="Spatafora J."/>
            <person name="Crous P."/>
            <person name="Grigoriev I."/>
        </authorList>
    </citation>
    <scope>NUCLEOTIDE SEQUENCE [LARGE SCALE GENOMIC DNA]</scope>
    <source>
        <strain evidence="3">CBS 304.66</strain>
    </source>
</reference>
<comment type="caution">
    <text evidence="2">The sequence shown here is derived from an EMBL/GenBank/DDBJ whole genome shotgun (WGS) entry which is preliminary data.</text>
</comment>
<gene>
    <name evidence="2" type="ORF">CC78DRAFT_529279</name>
</gene>
<sequence length="79" mass="9078">MSLWVSCKFILFSLFNTSSPLDFRQIIGCIATLGHLRQSTLDLLAGSIKALISNKHREFARGCTFNFLTIVLFYHYYRA</sequence>
<accession>A0A9P4TQH2</accession>
<dbReference type="AlphaFoldDB" id="A0A9P4TQH2"/>